<reference evidence="1 2" key="1">
    <citation type="journal article" date="2022" name="Plant J.">
        <title>Chromosome-level genome of Camellia lanceoleosa provides a valuable resource for understanding genome evolution and self-incompatibility.</title>
        <authorList>
            <person name="Gong W."/>
            <person name="Xiao S."/>
            <person name="Wang L."/>
            <person name="Liao Z."/>
            <person name="Chang Y."/>
            <person name="Mo W."/>
            <person name="Hu G."/>
            <person name="Li W."/>
            <person name="Zhao G."/>
            <person name="Zhu H."/>
            <person name="Hu X."/>
            <person name="Ji K."/>
            <person name="Xiang X."/>
            <person name="Song Q."/>
            <person name="Yuan D."/>
            <person name="Jin S."/>
            <person name="Zhang L."/>
        </authorList>
    </citation>
    <scope>NUCLEOTIDE SEQUENCE [LARGE SCALE GENOMIC DNA]</scope>
    <source>
        <strain evidence="1">SQ_2022a</strain>
    </source>
</reference>
<keyword evidence="2" id="KW-1185">Reference proteome</keyword>
<dbReference type="EMBL" id="CM045772">
    <property type="protein sequence ID" value="KAI7986036.1"/>
    <property type="molecule type" value="Genomic_DNA"/>
</dbReference>
<dbReference type="Proteomes" id="UP001060215">
    <property type="component" value="Chromosome 15"/>
</dbReference>
<protein>
    <submittedName>
        <fullName evidence="1">Uncharacterized protein</fullName>
    </submittedName>
</protein>
<evidence type="ECO:0000313" key="1">
    <source>
        <dbReference type="EMBL" id="KAI7986036.1"/>
    </source>
</evidence>
<organism evidence="1 2">
    <name type="scientific">Camellia lanceoleosa</name>
    <dbReference type="NCBI Taxonomy" id="1840588"/>
    <lineage>
        <taxon>Eukaryota</taxon>
        <taxon>Viridiplantae</taxon>
        <taxon>Streptophyta</taxon>
        <taxon>Embryophyta</taxon>
        <taxon>Tracheophyta</taxon>
        <taxon>Spermatophyta</taxon>
        <taxon>Magnoliopsida</taxon>
        <taxon>eudicotyledons</taxon>
        <taxon>Gunneridae</taxon>
        <taxon>Pentapetalae</taxon>
        <taxon>asterids</taxon>
        <taxon>Ericales</taxon>
        <taxon>Theaceae</taxon>
        <taxon>Camellia</taxon>
    </lineage>
</organism>
<evidence type="ECO:0000313" key="2">
    <source>
        <dbReference type="Proteomes" id="UP001060215"/>
    </source>
</evidence>
<name>A0ACC0FBE4_9ERIC</name>
<comment type="caution">
    <text evidence="1">The sequence shown here is derived from an EMBL/GenBank/DDBJ whole genome shotgun (WGS) entry which is preliminary data.</text>
</comment>
<proteinExistence type="predicted"/>
<sequence>MVCIGLALFGCRHSSATSYIISALIIIGIVIGLRILCYTIHRLLDKRHEHRHHHQPEPSSDNGGSRVEMEMEMEMEMQPWNREWARAHQCRVMVPESKVVILAGENHASFIAQPVPFQAN</sequence>
<gene>
    <name evidence="1" type="ORF">LOK49_LG14G01936</name>
</gene>
<accession>A0ACC0FBE4</accession>